<reference evidence="1" key="1">
    <citation type="submission" date="2023-10" db="EMBL/GenBank/DDBJ databases">
        <title>Genome assemblies of two species of porcelain crab, Petrolisthes cinctipes and Petrolisthes manimaculis (Anomura: Porcellanidae).</title>
        <authorList>
            <person name="Angst P."/>
        </authorList>
    </citation>
    <scope>NUCLEOTIDE SEQUENCE</scope>
    <source>
        <strain evidence="1">PB745_01</strain>
        <tissue evidence="1">Gill</tissue>
    </source>
</reference>
<protein>
    <submittedName>
        <fullName evidence="1">Uncharacterized protein</fullName>
    </submittedName>
</protein>
<dbReference type="AlphaFoldDB" id="A0AAE1BJ47"/>
<dbReference type="Proteomes" id="UP001286313">
    <property type="component" value="Unassembled WGS sequence"/>
</dbReference>
<comment type="caution">
    <text evidence="1">The sequence shown here is derived from an EMBL/GenBank/DDBJ whole genome shotgun (WGS) entry which is preliminary data.</text>
</comment>
<dbReference type="EMBL" id="JAWQEG010008688">
    <property type="protein sequence ID" value="KAK3849820.1"/>
    <property type="molecule type" value="Genomic_DNA"/>
</dbReference>
<evidence type="ECO:0000313" key="1">
    <source>
        <dbReference type="EMBL" id="KAK3849820.1"/>
    </source>
</evidence>
<proteinExistence type="predicted"/>
<gene>
    <name evidence="1" type="ORF">Pcinc_043440</name>
</gene>
<keyword evidence="2" id="KW-1185">Reference proteome</keyword>
<accession>A0AAE1BJ47</accession>
<organism evidence="1 2">
    <name type="scientific">Petrolisthes cinctipes</name>
    <name type="common">Flat porcelain crab</name>
    <dbReference type="NCBI Taxonomy" id="88211"/>
    <lineage>
        <taxon>Eukaryota</taxon>
        <taxon>Metazoa</taxon>
        <taxon>Ecdysozoa</taxon>
        <taxon>Arthropoda</taxon>
        <taxon>Crustacea</taxon>
        <taxon>Multicrustacea</taxon>
        <taxon>Malacostraca</taxon>
        <taxon>Eumalacostraca</taxon>
        <taxon>Eucarida</taxon>
        <taxon>Decapoda</taxon>
        <taxon>Pleocyemata</taxon>
        <taxon>Anomura</taxon>
        <taxon>Galatheoidea</taxon>
        <taxon>Porcellanidae</taxon>
        <taxon>Petrolisthes</taxon>
    </lineage>
</organism>
<sequence length="170" mass="18411">MHRGRKARGGGGEKEECLRCQGERMREMKEAVEKGVLQKDIYDTDSRKNGSSGYFSFFFPRCKPATHSSLLPLLPDPLIAEQVGRKREGKGWEGRSGREASVASVRLGLGHMGNFCILAAPYHDYLLRLATNSCGNPAGLSLLILGSSGGPLGTDGGQGSHLQRQQTHTV</sequence>
<name>A0AAE1BJ47_PETCI</name>
<evidence type="ECO:0000313" key="2">
    <source>
        <dbReference type="Proteomes" id="UP001286313"/>
    </source>
</evidence>